<dbReference type="InterPro" id="IPR037523">
    <property type="entry name" value="VOC_core"/>
</dbReference>
<protein>
    <submittedName>
        <fullName evidence="2">VOC family protein</fullName>
    </submittedName>
</protein>
<dbReference type="InterPro" id="IPR004360">
    <property type="entry name" value="Glyas_Fos-R_dOase_dom"/>
</dbReference>
<gene>
    <name evidence="2" type="ORF">HY730_05650</name>
</gene>
<comment type="caution">
    <text evidence="2">The sequence shown here is derived from an EMBL/GenBank/DDBJ whole genome shotgun (WGS) entry which is preliminary data.</text>
</comment>
<reference evidence="2" key="1">
    <citation type="submission" date="2020-07" db="EMBL/GenBank/DDBJ databases">
        <title>Huge and variable diversity of episymbiotic CPR bacteria and DPANN archaea in groundwater ecosystems.</title>
        <authorList>
            <person name="He C.Y."/>
            <person name="Keren R."/>
            <person name="Whittaker M."/>
            <person name="Farag I.F."/>
            <person name="Doudna J."/>
            <person name="Cate J.H.D."/>
            <person name="Banfield J.F."/>
        </authorList>
    </citation>
    <scope>NUCLEOTIDE SEQUENCE</scope>
    <source>
        <strain evidence="2">NC_groundwater_1482_Ag_S-0.65um_47_24</strain>
    </source>
</reference>
<proteinExistence type="predicted"/>
<dbReference type="Gene3D" id="3.10.180.10">
    <property type="entry name" value="2,3-Dihydroxybiphenyl 1,2-Dioxygenase, domain 1"/>
    <property type="match status" value="1"/>
</dbReference>
<dbReference type="EMBL" id="JACQWF010000258">
    <property type="protein sequence ID" value="MBI4595849.1"/>
    <property type="molecule type" value="Genomic_DNA"/>
</dbReference>
<sequence>MLSLKVRKIFVNLAVRDLNKSKEFFSKLGCTFNPQFTNERAACMVLSEGIYAMLLMESFFKTFTKKEIVDAKKSTEVLVALSVESKEKVNEMVNKAIDAGGKEAREPEDHGWMYGRSFEDLDGHSWEIIWMDSDKIGDNKG</sequence>
<accession>A0A933GN67</accession>
<dbReference type="PANTHER" id="PTHR36503">
    <property type="entry name" value="BLR2520 PROTEIN"/>
    <property type="match status" value="1"/>
</dbReference>
<name>A0A933GN67_UNCTE</name>
<dbReference type="SUPFAM" id="SSF54593">
    <property type="entry name" value="Glyoxalase/Bleomycin resistance protein/Dihydroxybiphenyl dioxygenase"/>
    <property type="match status" value="1"/>
</dbReference>
<dbReference type="Proteomes" id="UP000772181">
    <property type="component" value="Unassembled WGS sequence"/>
</dbReference>
<feature type="domain" description="VOC" evidence="1">
    <location>
        <begin position="7"/>
        <end position="131"/>
    </location>
</feature>
<evidence type="ECO:0000259" key="1">
    <source>
        <dbReference type="PROSITE" id="PS51819"/>
    </source>
</evidence>
<dbReference type="InterPro" id="IPR029068">
    <property type="entry name" value="Glyas_Bleomycin-R_OHBP_Dase"/>
</dbReference>
<evidence type="ECO:0000313" key="3">
    <source>
        <dbReference type="Proteomes" id="UP000772181"/>
    </source>
</evidence>
<dbReference type="Pfam" id="PF00903">
    <property type="entry name" value="Glyoxalase"/>
    <property type="match status" value="1"/>
</dbReference>
<organism evidence="2 3">
    <name type="scientific">Tectimicrobiota bacterium</name>
    <dbReference type="NCBI Taxonomy" id="2528274"/>
    <lineage>
        <taxon>Bacteria</taxon>
        <taxon>Pseudomonadati</taxon>
        <taxon>Nitrospinota/Tectimicrobiota group</taxon>
        <taxon>Candidatus Tectimicrobiota</taxon>
    </lineage>
</organism>
<evidence type="ECO:0000313" key="2">
    <source>
        <dbReference type="EMBL" id="MBI4595849.1"/>
    </source>
</evidence>
<dbReference type="PROSITE" id="PS51819">
    <property type="entry name" value="VOC"/>
    <property type="match status" value="1"/>
</dbReference>
<dbReference type="PANTHER" id="PTHR36503:SF2">
    <property type="entry name" value="BLR2408 PROTEIN"/>
    <property type="match status" value="1"/>
</dbReference>
<dbReference type="AlphaFoldDB" id="A0A933GN67"/>